<keyword evidence="4" id="KW-0175">Coiled coil</keyword>
<dbReference type="GO" id="GO:0061617">
    <property type="term" value="C:MICOS complex"/>
    <property type="evidence" value="ECO:0007669"/>
    <property type="project" value="InterPro"/>
</dbReference>
<feature type="region of interest" description="Disordered" evidence="11">
    <location>
        <begin position="1"/>
        <end position="45"/>
    </location>
</feature>
<evidence type="ECO:0000256" key="6">
    <source>
        <dbReference type="ARBA" id="ARBA00023136"/>
    </source>
</evidence>
<feature type="non-terminal residue" evidence="12">
    <location>
        <position position="103"/>
    </location>
</feature>
<evidence type="ECO:0000313" key="13">
    <source>
        <dbReference type="Proteomes" id="UP000575029"/>
    </source>
</evidence>
<keyword evidence="2" id="KW-0519">Myristate</keyword>
<keyword evidence="6" id="KW-0472">Membrane</keyword>
<keyword evidence="3" id="KW-0999">Mitochondrion inner membrane</keyword>
<organism evidence="12 13">
    <name type="scientific">Grantiella picta</name>
    <dbReference type="NCBI Taxonomy" id="266360"/>
    <lineage>
        <taxon>Eukaryota</taxon>
        <taxon>Metazoa</taxon>
        <taxon>Chordata</taxon>
        <taxon>Craniata</taxon>
        <taxon>Vertebrata</taxon>
        <taxon>Euteleostomi</taxon>
        <taxon>Archelosauria</taxon>
        <taxon>Archosauria</taxon>
        <taxon>Dinosauria</taxon>
        <taxon>Saurischia</taxon>
        <taxon>Theropoda</taxon>
        <taxon>Coelurosauria</taxon>
        <taxon>Aves</taxon>
        <taxon>Neognathae</taxon>
        <taxon>Neoaves</taxon>
        <taxon>Telluraves</taxon>
        <taxon>Australaves</taxon>
        <taxon>Passeriformes</taxon>
        <taxon>Meliphagoidea</taxon>
        <taxon>Meliphagidae</taxon>
        <taxon>Grantiella</taxon>
    </lineage>
</organism>
<dbReference type="Pfam" id="PF05300">
    <property type="entry name" value="MIC19_MIC25"/>
    <property type="match status" value="1"/>
</dbReference>
<evidence type="ECO:0000256" key="11">
    <source>
        <dbReference type="SAM" id="MobiDB-lite"/>
    </source>
</evidence>
<proteinExistence type="inferred from homology"/>
<evidence type="ECO:0000256" key="5">
    <source>
        <dbReference type="ARBA" id="ARBA00023128"/>
    </source>
</evidence>
<evidence type="ECO:0000256" key="2">
    <source>
        <dbReference type="ARBA" id="ARBA00022707"/>
    </source>
</evidence>
<reference evidence="12 13" key="1">
    <citation type="submission" date="2019-09" db="EMBL/GenBank/DDBJ databases">
        <title>Bird 10,000 Genomes (B10K) Project - Family phase.</title>
        <authorList>
            <person name="Zhang G."/>
        </authorList>
    </citation>
    <scope>NUCLEOTIDE SEQUENCE [LARGE SCALE GENOMIC DNA]</scope>
    <source>
        <strain evidence="12">B10K-DU-029-50</strain>
        <tissue evidence="12">Heart</tissue>
    </source>
</reference>
<dbReference type="Proteomes" id="UP000575029">
    <property type="component" value="Unassembled WGS sequence"/>
</dbReference>
<evidence type="ECO:0000256" key="7">
    <source>
        <dbReference type="ARBA" id="ARBA00023157"/>
    </source>
</evidence>
<dbReference type="AlphaFoldDB" id="A0A7K6E2L6"/>
<keyword evidence="5" id="KW-0496">Mitochondrion</keyword>
<evidence type="ECO:0000313" key="12">
    <source>
        <dbReference type="EMBL" id="NWV33316.1"/>
    </source>
</evidence>
<gene>
    <name evidence="12" type="primary">Chchd6</name>
    <name evidence="12" type="ORF">GRAPIC_R07636</name>
</gene>
<evidence type="ECO:0000256" key="1">
    <source>
        <dbReference type="ARBA" id="ARBA00002689"/>
    </source>
</evidence>
<evidence type="ECO:0000256" key="3">
    <source>
        <dbReference type="ARBA" id="ARBA00022792"/>
    </source>
</evidence>
<feature type="non-terminal residue" evidence="12">
    <location>
        <position position="1"/>
    </location>
</feature>
<sequence length="103" mass="11624">FQLTEDVVNRMKEGKRDNQRSPRASNGTAPSSLAAEGKPRPTGTVGAVLPMCVTEDACVFHYYLQEQALVHEELLRLAKREREAASEARERNNINEERQRTAQ</sequence>
<feature type="compositionally biased region" description="Polar residues" evidence="11">
    <location>
        <begin position="21"/>
        <end position="31"/>
    </location>
</feature>
<feature type="region of interest" description="Disordered" evidence="11">
    <location>
        <begin position="81"/>
        <end position="103"/>
    </location>
</feature>
<evidence type="ECO:0000256" key="9">
    <source>
        <dbReference type="ARBA" id="ARBA00034476"/>
    </source>
</evidence>
<accession>A0A7K6E2L6</accession>
<evidence type="ECO:0000256" key="10">
    <source>
        <dbReference type="ARBA" id="ARBA00034480"/>
    </source>
</evidence>
<evidence type="ECO:0000256" key="8">
    <source>
        <dbReference type="ARBA" id="ARBA00023288"/>
    </source>
</evidence>
<dbReference type="PANTHER" id="PTHR47609">
    <property type="entry name" value="MICOS COMPLEX SUBUNIT MIC25"/>
    <property type="match status" value="1"/>
</dbReference>
<keyword evidence="13" id="KW-1185">Reference proteome</keyword>
<name>A0A7K6E2L6_9PASS</name>
<feature type="compositionally biased region" description="Basic and acidic residues" evidence="11">
    <location>
        <begin position="7"/>
        <end position="20"/>
    </location>
</feature>
<dbReference type="InterPro" id="IPR042860">
    <property type="entry name" value="MIC25"/>
</dbReference>
<comment type="subcellular location">
    <subcellularLocation>
        <location evidence="9">Mitochondrion inner membrane</location>
        <topology evidence="9">Lipid-anchor</topology>
    </subcellularLocation>
</comment>
<comment type="function">
    <text evidence="1">Component of the MICOS complex, a large protein complex of the mitochondrial inner membrane that plays crucial roles in the maintenance of crista junctions, inner membrane architecture, and formation of contact sites to the outer membrane.</text>
</comment>
<dbReference type="InterPro" id="IPR007964">
    <property type="entry name" value="MIC19/MIC25"/>
</dbReference>
<protein>
    <submittedName>
        <fullName evidence="12">MIC25 protein</fullName>
    </submittedName>
</protein>
<comment type="similarity">
    <text evidence="10">Belongs to the MICOS complex subunit Mic19 family. Metazoan Mic25 subfamily.</text>
</comment>
<dbReference type="GO" id="GO:0042407">
    <property type="term" value="P:cristae formation"/>
    <property type="evidence" value="ECO:0007669"/>
    <property type="project" value="TreeGrafter"/>
</dbReference>
<dbReference type="EMBL" id="VZRM01002027">
    <property type="protein sequence ID" value="NWV33316.1"/>
    <property type="molecule type" value="Genomic_DNA"/>
</dbReference>
<evidence type="ECO:0000256" key="4">
    <source>
        <dbReference type="ARBA" id="ARBA00023054"/>
    </source>
</evidence>
<comment type="caution">
    <text evidence="12">The sequence shown here is derived from an EMBL/GenBank/DDBJ whole genome shotgun (WGS) entry which is preliminary data.</text>
</comment>
<dbReference type="PANTHER" id="PTHR47609:SF1">
    <property type="entry name" value="MICOS COMPLEX SUBUNIT MIC25"/>
    <property type="match status" value="1"/>
</dbReference>
<keyword evidence="7" id="KW-1015">Disulfide bond</keyword>
<dbReference type="GO" id="GO:0006974">
    <property type="term" value="P:DNA damage response"/>
    <property type="evidence" value="ECO:0007669"/>
    <property type="project" value="TreeGrafter"/>
</dbReference>
<keyword evidence="8" id="KW-0449">Lipoprotein</keyword>